<feature type="region of interest" description="Disordered" evidence="1">
    <location>
        <begin position="352"/>
        <end position="377"/>
    </location>
</feature>
<dbReference type="CDD" id="cd00024">
    <property type="entry name" value="CD_CSD"/>
    <property type="match status" value="1"/>
</dbReference>
<dbReference type="KEGG" id="pco:PHACADRAFT_201688"/>
<accession>K5VE71</accession>
<dbReference type="InParanoid" id="K5VE71"/>
<dbReference type="AlphaFoldDB" id="K5VE71"/>
<dbReference type="HOGENOM" id="CLU_649086_0_0_1"/>
<gene>
    <name evidence="2" type="ORF">PHACADRAFT_201688</name>
</gene>
<sequence>MAENSWEPEGNLKNAAEILKRYKEVKGITLTTQQPTPKLTTTTWPLTHSTIAMAVPRLLSEKPHLPHPRLPSLPFKRKLWLTATALSLGSPPTMYKENAELIQIPLGFEFGICVHITARNINPLDDGSDPNDSPTHLAYLRDIVNNPQRCRGWVNKIDNIAHDQTALQALLDATDDMTSGALFAGIVEKGQEVQAGFDKVARDGQAIREAVEAIQRNAVNFSRFLNHGDGSSSTNVKLSAPTPLCLTEGSAEMATECAKELTVTSMYSLCSICSRSTLLATSLAPSIIINNTIDSSLAAAPTACLSFSNSMLRVLEDSLPTSDAILAISMHAGSSSLLSESLSVPSRGVLHAKSSGGGVDARSSATRVPDKRSNGDRFRTEESYVPSVSAPHKVATEELCELTWLWLVQFLALQLIVLRFFLW</sequence>
<proteinExistence type="predicted"/>
<protein>
    <submittedName>
        <fullName evidence="2">Uncharacterized protein</fullName>
    </submittedName>
</protein>
<evidence type="ECO:0000313" key="2">
    <source>
        <dbReference type="EMBL" id="EKM49428.1"/>
    </source>
</evidence>
<reference evidence="2 3" key="1">
    <citation type="journal article" date="2012" name="BMC Genomics">
        <title>Comparative genomics of the white-rot fungi, Phanerochaete carnosa and P. chrysosporium, to elucidate the genetic basis of the distinct wood types they colonize.</title>
        <authorList>
            <person name="Suzuki H."/>
            <person name="MacDonald J."/>
            <person name="Syed K."/>
            <person name="Salamov A."/>
            <person name="Hori C."/>
            <person name="Aerts A."/>
            <person name="Henrissat B."/>
            <person name="Wiebenga A."/>
            <person name="vanKuyk P.A."/>
            <person name="Barry K."/>
            <person name="Lindquist E."/>
            <person name="LaButti K."/>
            <person name="Lapidus A."/>
            <person name="Lucas S."/>
            <person name="Coutinho P."/>
            <person name="Gong Y."/>
            <person name="Samejima M."/>
            <person name="Mahadevan R."/>
            <person name="Abou-Zaid M."/>
            <person name="de Vries R.P."/>
            <person name="Igarashi K."/>
            <person name="Yadav J.S."/>
            <person name="Grigoriev I.V."/>
            <person name="Master E.R."/>
        </authorList>
    </citation>
    <scope>NUCLEOTIDE SEQUENCE [LARGE SCALE GENOMIC DNA]</scope>
    <source>
        <strain evidence="2 3">HHB-10118-sp</strain>
    </source>
</reference>
<keyword evidence="3" id="KW-1185">Reference proteome</keyword>
<dbReference type="GeneID" id="18911654"/>
<feature type="compositionally biased region" description="Basic and acidic residues" evidence="1">
    <location>
        <begin position="368"/>
        <end position="377"/>
    </location>
</feature>
<dbReference type="EMBL" id="JH930481">
    <property type="protein sequence ID" value="EKM49428.1"/>
    <property type="molecule type" value="Genomic_DNA"/>
</dbReference>
<dbReference type="Proteomes" id="UP000008370">
    <property type="component" value="Unassembled WGS sequence"/>
</dbReference>
<dbReference type="RefSeq" id="XP_007402040.1">
    <property type="nucleotide sequence ID" value="XM_007401978.1"/>
</dbReference>
<evidence type="ECO:0000256" key="1">
    <source>
        <dbReference type="SAM" id="MobiDB-lite"/>
    </source>
</evidence>
<organism evidence="2 3">
    <name type="scientific">Phanerochaete carnosa (strain HHB-10118-sp)</name>
    <name type="common">White-rot fungus</name>
    <name type="synonym">Peniophora carnosa</name>
    <dbReference type="NCBI Taxonomy" id="650164"/>
    <lineage>
        <taxon>Eukaryota</taxon>
        <taxon>Fungi</taxon>
        <taxon>Dikarya</taxon>
        <taxon>Basidiomycota</taxon>
        <taxon>Agaricomycotina</taxon>
        <taxon>Agaricomycetes</taxon>
        <taxon>Polyporales</taxon>
        <taxon>Phanerochaetaceae</taxon>
        <taxon>Phanerochaete</taxon>
    </lineage>
</organism>
<name>K5VE71_PHACS</name>
<evidence type="ECO:0000313" key="3">
    <source>
        <dbReference type="Proteomes" id="UP000008370"/>
    </source>
</evidence>